<keyword evidence="5" id="KW-1035">Host cytoplasm</keyword>
<dbReference type="InterPro" id="IPR043688">
    <property type="entry name" value="SAR_endolysin-like"/>
</dbReference>
<dbReference type="GO" id="GO:0003796">
    <property type="term" value="F:lysozyme activity"/>
    <property type="evidence" value="ECO:0007669"/>
    <property type="project" value="UniProtKB-EC"/>
</dbReference>
<dbReference type="CDD" id="cd00737">
    <property type="entry name" value="lyz_endolysin_autolysin"/>
    <property type="match status" value="1"/>
</dbReference>
<dbReference type="OrthoDB" id="5327667at2"/>
<dbReference type="PANTHER" id="PTHR38107">
    <property type="match status" value="1"/>
</dbReference>
<proteinExistence type="inferred from homology"/>
<dbReference type="InterPro" id="IPR051018">
    <property type="entry name" value="Bacteriophage_GH24"/>
</dbReference>
<comment type="caution">
    <text evidence="10">The sequence shown here is derived from an EMBL/GenBank/DDBJ whole genome shotgun (WGS) entry which is preliminary data.</text>
</comment>
<accession>A0A2S7K2A6</accession>
<keyword evidence="9" id="KW-0472">Membrane</keyword>
<dbReference type="PANTHER" id="PTHR38107:SF3">
    <property type="entry name" value="LYSOZYME RRRD-RELATED"/>
    <property type="match status" value="1"/>
</dbReference>
<evidence type="ECO:0000256" key="9">
    <source>
        <dbReference type="SAM" id="Phobius"/>
    </source>
</evidence>
<dbReference type="InterPro" id="IPR002196">
    <property type="entry name" value="Glyco_hydro_24"/>
</dbReference>
<dbReference type="Gene3D" id="1.10.530.40">
    <property type="match status" value="1"/>
</dbReference>
<dbReference type="EMBL" id="PJCH01000015">
    <property type="protein sequence ID" value="PQA86568.1"/>
    <property type="molecule type" value="Genomic_DNA"/>
</dbReference>
<keyword evidence="3 7" id="KW-0081">Bacteriolytic enzyme</keyword>
<name>A0A2S7K2A6_9PROT</name>
<dbReference type="HAMAP" id="MF_04110">
    <property type="entry name" value="ENDOLYSIN_T4"/>
    <property type="match status" value="1"/>
</dbReference>
<dbReference type="InterPro" id="IPR023346">
    <property type="entry name" value="Lysozyme-like_dom_sf"/>
</dbReference>
<comment type="catalytic activity">
    <reaction evidence="1 7">
        <text>Hydrolysis of (1-&gt;4)-beta-linkages between N-acetylmuramic acid and N-acetyl-D-glucosamine residues in a peptidoglycan and between N-acetyl-D-glucosamine residues in chitodextrins.</text>
        <dbReference type="EC" id="3.2.1.17"/>
    </reaction>
</comment>
<sequence>MRTSESGIELIKRFEGLELEAYQDIAGIWTIGYGHTGPDVEPGMKISERDAEELLRKDLRPREQAVDSAVKVPLNQNEFDALVSFVYNVGVGALRSSTALKRLNKGDRIGAADALTWWNKATVGGVLREVVGLTRRRAAERALFLTPAQAPDVRDPEQINENTRATPIEAAPRRGNPAESRTVQGAAVAGGAGVAASTMGRDNAKELDQIETNIETGQGLTEKPAAGEESAGQTAGETQTGEETGSQAGQEQEGEAGVETGDQSQTGEETAAQAEDAGQTTGADQTGTTSRTIEMPDRPSKHEVHAVESQVQFALLILIILAVLFVIFARIDDWMNYRR</sequence>
<evidence type="ECO:0000256" key="3">
    <source>
        <dbReference type="ARBA" id="ARBA00022638"/>
    </source>
</evidence>
<reference evidence="10 11" key="1">
    <citation type="submission" date="2017-12" db="EMBL/GenBank/DDBJ databases">
        <authorList>
            <person name="Hurst M.R.H."/>
        </authorList>
    </citation>
    <scope>NUCLEOTIDE SEQUENCE [LARGE SCALE GENOMIC DNA]</scope>
    <source>
        <strain evidence="10 11">SY-3-19</strain>
    </source>
</reference>
<keyword evidence="11" id="KW-1185">Reference proteome</keyword>
<feature type="compositionally biased region" description="Low complexity" evidence="8">
    <location>
        <begin position="276"/>
        <end position="289"/>
    </location>
</feature>
<protein>
    <recommendedName>
        <fullName evidence="7">Lysozyme</fullName>
        <ecNumber evidence="7">3.2.1.17</ecNumber>
    </recommendedName>
</protein>
<evidence type="ECO:0000256" key="5">
    <source>
        <dbReference type="ARBA" id="ARBA00023200"/>
    </source>
</evidence>
<organism evidence="10 11">
    <name type="scientific">Hyphococcus luteus</name>
    <dbReference type="NCBI Taxonomy" id="2058213"/>
    <lineage>
        <taxon>Bacteria</taxon>
        <taxon>Pseudomonadati</taxon>
        <taxon>Pseudomonadota</taxon>
        <taxon>Alphaproteobacteria</taxon>
        <taxon>Parvularculales</taxon>
        <taxon>Parvularculaceae</taxon>
        <taxon>Hyphococcus</taxon>
    </lineage>
</organism>
<feature type="compositionally biased region" description="Low complexity" evidence="8">
    <location>
        <begin position="231"/>
        <end position="261"/>
    </location>
</feature>
<keyword evidence="4 7" id="KW-0378">Hydrolase</keyword>
<keyword evidence="9" id="KW-0812">Transmembrane</keyword>
<evidence type="ECO:0000313" key="10">
    <source>
        <dbReference type="EMBL" id="PQA86568.1"/>
    </source>
</evidence>
<dbReference type="HAMAP" id="MF_04136">
    <property type="entry name" value="SAR_ENDOLYSIN"/>
    <property type="match status" value="1"/>
</dbReference>
<comment type="similarity">
    <text evidence="7">Belongs to the glycosyl hydrolase 24 family.</text>
</comment>
<feature type="region of interest" description="Disordered" evidence="8">
    <location>
        <begin position="153"/>
        <end position="189"/>
    </location>
</feature>
<dbReference type="InterPro" id="IPR034690">
    <property type="entry name" value="Endolysin_T4_type"/>
</dbReference>
<evidence type="ECO:0000256" key="8">
    <source>
        <dbReference type="SAM" id="MobiDB-lite"/>
    </source>
</evidence>
<dbReference type="GO" id="GO:0031640">
    <property type="term" value="P:killing of cells of another organism"/>
    <property type="evidence" value="ECO:0007669"/>
    <property type="project" value="UniProtKB-KW"/>
</dbReference>
<feature type="region of interest" description="Disordered" evidence="8">
    <location>
        <begin position="216"/>
        <end position="301"/>
    </location>
</feature>
<evidence type="ECO:0000256" key="4">
    <source>
        <dbReference type="ARBA" id="ARBA00022801"/>
    </source>
</evidence>
<dbReference type="Pfam" id="PF00959">
    <property type="entry name" value="Phage_lysozyme"/>
    <property type="match status" value="1"/>
</dbReference>
<dbReference type="Proteomes" id="UP000239504">
    <property type="component" value="Unassembled WGS sequence"/>
</dbReference>
<feature type="transmembrane region" description="Helical" evidence="9">
    <location>
        <begin position="311"/>
        <end position="331"/>
    </location>
</feature>
<dbReference type="EC" id="3.2.1.17" evidence="7"/>
<evidence type="ECO:0000256" key="7">
    <source>
        <dbReference type="RuleBase" id="RU003788"/>
    </source>
</evidence>
<keyword evidence="2 7" id="KW-0929">Antimicrobial</keyword>
<dbReference type="GO" id="GO:0016998">
    <property type="term" value="P:cell wall macromolecule catabolic process"/>
    <property type="evidence" value="ECO:0007669"/>
    <property type="project" value="InterPro"/>
</dbReference>
<gene>
    <name evidence="10" type="ORF">CW354_16290</name>
</gene>
<dbReference type="AlphaFoldDB" id="A0A2S7K2A6"/>
<dbReference type="InterPro" id="IPR033907">
    <property type="entry name" value="Endolysin_autolysin"/>
</dbReference>
<evidence type="ECO:0000313" key="11">
    <source>
        <dbReference type="Proteomes" id="UP000239504"/>
    </source>
</evidence>
<dbReference type="SUPFAM" id="SSF53955">
    <property type="entry name" value="Lysozyme-like"/>
    <property type="match status" value="1"/>
</dbReference>
<evidence type="ECO:0000256" key="6">
    <source>
        <dbReference type="ARBA" id="ARBA00023295"/>
    </source>
</evidence>
<keyword evidence="9" id="KW-1133">Transmembrane helix</keyword>
<evidence type="ECO:0000256" key="1">
    <source>
        <dbReference type="ARBA" id="ARBA00000632"/>
    </source>
</evidence>
<keyword evidence="6 7" id="KW-0326">Glycosidase</keyword>
<dbReference type="GO" id="GO:0042742">
    <property type="term" value="P:defense response to bacterium"/>
    <property type="evidence" value="ECO:0007669"/>
    <property type="project" value="UniProtKB-KW"/>
</dbReference>
<dbReference type="InterPro" id="IPR023347">
    <property type="entry name" value="Lysozyme_dom_sf"/>
</dbReference>
<evidence type="ECO:0000256" key="2">
    <source>
        <dbReference type="ARBA" id="ARBA00022529"/>
    </source>
</evidence>
<dbReference type="GO" id="GO:0009253">
    <property type="term" value="P:peptidoglycan catabolic process"/>
    <property type="evidence" value="ECO:0007669"/>
    <property type="project" value="InterPro"/>
</dbReference>